<organism evidence="2 3">
    <name type="scientific">Paraburkholderia phymatum (strain DSM 17167 / CIP 108236 / LMG 21445 / STM815)</name>
    <name type="common">Burkholderia phymatum</name>
    <dbReference type="NCBI Taxonomy" id="391038"/>
    <lineage>
        <taxon>Bacteria</taxon>
        <taxon>Pseudomonadati</taxon>
        <taxon>Pseudomonadota</taxon>
        <taxon>Betaproteobacteria</taxon>
        <taxon>Burkholderiales</taxon>
        <taxon>Burkholderiaceae</taxon>
        <taxon>Paraburkholderia</taxon>
    </lineage>
</organism>
<evidence type="ECO:0000313" key="3">
    <source>
        <dbReference type="Proteomes" id="UP000001192"/>
    </source>
</evidence>
<reference evidence="3" key="1">
    <citation type="journal article" date="2014" name="Stand. Genomic Sci.">
        <title>Complete genome sequence of Burkholderia phymatum STM815(T), a broad host range and efficient nitrogen-fixing symbiont of Mimosa species.</title>
        <authorList>
            <person name="Moulin L."/>
            <person name="Klonowska A."/>
            <person name="Caroline B."/>
            <person name="Booth K."/>
            <person name="Vriezen J.A."/>
            <person name="Melkonian R."/>
            <person name="James E.K."/>
            <person name="Young J.P."/>
            <person name="Bena G."/>
            <person name="Hauser L."/>
            <person name="Land M."/>
            <person name="Kyrpides N."/>
            <person name="Bruce D."/>
            <person name="Chain P."/>
            <person name="Copeland A."/>
            <person name="Pitluck S."/>
            <person name="Woyke T."/>
            <person name="Lizotte-Waniewski M."/>
            <person name="Bristow J."/>
            <person name="Riley M."/>
        </authorList>
    </citation>
    <scope>NUCLEOTIDE SEQUENCE [LARGE SCALE GENOMIC DNA]</scope>
    <source>
        <strain evidence="3">DSM 17167 / CIP 108236 / LMG 21445 / STM815</strain>
        <plasmid evidence="3">Plasmid pBPHY01</plasmid>
    </source>
</reference>
<accession>B2JTN7</accession>
<geneLocation type="plasmid" evidence="2 3">
    <name>pBPHY01</name>
</geneLocation>
<proteinExistence type="predicted"/>
<feature type="domain" description="Winged helix-turn-helix" evidence="1">
    <location>
        <begin position="65"/>
        <end position="132"/>
    </location>
</feature>
<dbReference type="InterPro" id="IPR055245">
    <property type="entry name" value="HTH_proteobacteria"/>
</dbReference>
<dbReference type="AlphaFoldDB" id="B2JTN7"/>
<gene>
    <name evidence="2" type="ordered locus">Bphy_6930</name>
</gene>
<dbReference type="RefSeq" id="WP_012406099.1">
    <property type="nucleotide sequence ID" value="NC_010625.1"/>
</dbReference>
<dbReference type="KEGG" id="bph:Bphy_6930"/>
<sequence length="133" mass="14806">MSENVQQNEPPLLHQMEKNGDKHQVAVGGVVLNSGVVIDNRASPSVRTKILEEILAGNGGNDSRTQCARLLTALFRLGSVTTFEASRYLDIYHPPARKRDLVQQGYLIKTRSRAERTECGSIHRIGEYCFVNP</sequence>
<protein>
    <recommendedName>
        <fullName evidence="1">Winged helix-turn-helix domain-containing protein</fullName>
    </recommendedName>
</protein>
<dbReference type="EMBL" id="CP001045">
    <property type="protein sequence ID" value="ACC75940.1"/>
    <property type="molecule type" value="Genomic_DNA"/>
</dbReference>
<dbReference type="HOGENOM" id="CLU_1902760_0_0_4"/>
<keyword evidence="3" id="KW-1185">Reference proteome</keyword>
<dbReference type="Pfam" id="PF14090">
    <property type="entry name" value="HTH_39"/>
    <property type="match status" value="1"/>
</dbReference>
<name>B2JTN7_PARP8</name>
<keyword evidence="2" id="KW-0614">Plasmid</keyword>
<evidence type="ECO:0000259" key="1">
    <source>
        <dbReference type="Pfam" id="PF14090"/>
    </source>
</evidence>
<dbReference type="Proteomes" id="UP000001192">
    <property type="component" value="Plasmid pBPHY01"/>
</dbReference>
<evidence type="ECO:0000313" key="2">
    <source>
        <dbReference type="EMBL" id="ACC75940.1"/>
    </source>
</evidence>